<dbReference type="Pfam" id="PF03116">
    <property type="entry name" value="NQR2_RnfD_RnfE"/>
    <property type="match status" value="1"/>
</dbReference>
<dbReference type="NCBIfam" id="TIGR01937">
    <property type="entry name" value="nqrB"/>
    <property type="match status" value="1"/>
</dbReference>
<feature type="transmembrane region" description="Helical" evidence="16">
    <location>
        <begin position="95"/>
        <end position="120"/>
    </location>
</feature>
<keyword evidence="10 16" id="KW-0520">NAD</keyword>
<comment type="subcellular location">
    <subcellularLocation>
        <location evidence="16">Cell membrane</location>
        <topology evidence="16">Multi-pass membrane protein</topology>
    </subcellularLocation>
</comment>
<protein>
    <recommendedName>
        <fullName evidence="16">Na(+)-translocating NADH-quinone reductase subunit B</fullName>
        <shortName evidence="16">Na(+)-NQR subunit B</shortName>
        <shortName evidence="16">Na(+)-translocating NQR subunit B</shortName>
        <ecNumber evidence="16">7.2.1.1</ecNumber>
    </recommendedName>
    <alternativeName>
        <fullName evidence="16">NQR complex subunit B</fullName>
    </alternativeName>
    <alternativeName>
        <fullName evidence="16">NQR-1 subunit B</fullName>
    </alternativeName>
</protein>
<dbReference type="PIRSF" id="PIRSF016055">
    <property type="entry name" value="NADH-UbQ_OxRdtase_B_su"/>
    <property type="match status" value="1"/>
</dbReference>
<keyword evidence="2 16" id="KW-1003">Cell membrane</keyword>
<evidence type="ECO:0000256" key="14">
    <source>
        <dbReference type="ARBA" id="ARBA00023136"/>
    </source>
</evidence>
<feature type="transmembrane region" description="Helical" evidence="16">
    <location>
        <begin position="249"/>
        <end position="276"/>
    </location>
</feature>
<evidence type="ECO:0000256" key="16">
    <source>
        <dbReference type="HAMAP-Rule" id="MF_00426"/>
    </source>
</evidence>
<proteinExistence type="inferred from homology"/>
<evidence type="ECO:0000256" key="9">
    <source>
        <dbReference type="ARBA" id="ARBA00022989"/>
    </source>
</evidence>
<dbReference type="NCBIfam" id="NF003756">
    <property type="entry name" value="PRK05349.1"/>
    <property type="match status" value="1"/>
</dbReference>
<comment type="subunit">
    <text evidence="16">Composed of six subunits; NqrA, NqrB, NqrC, NqrD, NqrE and NqrF.</text>
</comment>
<keyword evidence="15 16" id="KW-0739">Sodium transport</keyword>
<comment type="similarity">
    <text evidence="16">Belongs to the NqrB/RnfD family.</text>
</comment>
<feature type="transmembrane region" description="Helical" evidence="16">
    <location>
        <begin position="365"/>
        <end position="385"/>
    </location>
</feature>
<feature type="transmembrane region" description="Helical" evidence="16">
    <location>
        <begin position="58"/>
        <end position="75"/>
    </location>
</feature>
<feature type="transmembrane region" description="Helical" evidence="16">
    <location>
        <begin position="132"/>
        <end position="162"/>
    </location>
</feature>
<comment type="function">
    <text evidence="16">NQR complex catalyzes the reduction of ubiquinone-1 to ubiquinol by two successive reactions, coupled with the transport of Na(+) ions from the cytoplasm to the periplasm. NqrA to NqrE are probably involved in the second step, the conversion of ubisemiquinone to ubiquinol.</text>
</comment>
<evidence type="ECO:0000256" key="4">
    <source>
        <dbReference type="ARBA" id="ARBA00022553"/>
    </source>
</evidence>
<dbReference type="Proteomes" id="UP001302349">
    <property type="component" value="Chromosome"/>
</dbReference>
<keyword evidence="4 16" id="KW-0597">Phosphoprotein</keyword>
<dbReference type="EMBL" id="CP136051">
    <property type="protein sequence ID" value="WOK07665.1"/>
    <property type="molecule type" value="Genomic_DNA"/>
</dbReference>
<evidence type="ECO:0000256" key="6">
    <source>
        <dbReference type="ARBA" id="ARBA00022643"/>
    </source>
</evidence>
<keyword evidence="14 16" id="KW-0472">Membrane</keyword>
<evidence type="ECO:0000256" key="1">
    <source>
        <dbReference type="ARBA" id="ARBA00022448"/>
    </source>
</evidence>
<keyword evidence="6 16" id="KW-0288">FMN</keyword>
<comment type="catalytic activity">
    <reaction evidence="16">
        <text>a ubiquinone + n Na(+)(in) + NADH + H(+) = a ubiquinol + n Na(+)(out) + NAD(+)</text>
        <dbReference type="Rhea" id="RHEA:47748"/>
        <dbReference type="Rhea" id="RHEA-COMP:9565"/>
        <dbReference type="Rhea" id="RHEA-COMP:9566"/>
        <dbReference type="ChEBI" id="CHEBI:15378"/>
        <dbReference type="ChEBI" id="CHEBI:16389"/>
        <dbReference type="ChEBI" id="CHEBI:17976"/>
        <dbReference type="ChEBI" id="CHEBI:29101"/>
        <dbReference type="ChEBI" id="CHEBI:57540"/>
        <dbReference type="ChEBI" id="CHEBI:57945"/>
        <dbReference type="EC" id="7.2.1.1"/>
    </reaction>
</comment>
<keyword evidence="3" id="KW-0997">Cell inner membrane</keyword>
<organism evidence="17 18">
    <name type="scientific">Imperialibacter roseus</name>
    <dbReference type="NCBI Taxonomy" id="1324217"/>
    <lineage>
        <taxon>Bacteria</taxon>
        <taxon>Pseudomonadati</taxon>
        <taxon>Bacteroidota</taxon>
        <taxon>Cytophagia</taxon>
        <taxon>Cytophagales</taxon>
        <taxon>Flammeovirgaceae</taxon>
        <taxon>Imperialibacter</taxon>
    </lineage>
</organism>
<reference evidence="17 18" key="1">
    <citation type="journal article" date="2023" name="Microbiol. Resour. Announc.">
        <title>Complete Genome Sequence of Imperialibacter roseus strain P4T.</title>
        <authorList>
            <person name="Tizabi D.R."/>
            <person name="Bachvaroff T."/>
            <person name="Hill R.T."/>
        </authorList>
    </citation>
    <scope>NUCLEOTIDE SEQUENCE [LARGE SCALE GENOMIC DNA]</scope>
    <source>
        <strain evidence="17 18">P4T</strain>
    </source>
</reference>
<evidence type="ECO:0000256" key="2">
    <source>
        <dbReference type="ARBA" id="ARBA00022475"/>
    </source>
</evidence>
<feature type="transmembrane region" description="Helical" evidence="16">
    <location>
        <begin position="342"/>
        <end position="359"/>
    </location>
</feature>
<gene>
    <name evidence="16" type="primary">nqrB</name>
    <name evidence="17" type="ORF">RT717_03385</name>
</gene>
<accession>A0ABZ0IRK8</accession>
<sequence length="398" mass="43098">MKFLQDFFDKLKPFVEKGGKYEKYHTLYEGHRTIVFAPDLTTGKKGSQVKDAVDLKRMMFTVIIAMIPCLLFGMWNVGHQHFLATGADAELIDKILIGALKVVPIIIVSYAVGLGVEFVFCVIRQHPVSEGFLVTGLLIPLVMPATIPLWQVALATVFAVVIGKEAFGGTGMNILNVALVARAFLYFAYPTAISGEVWTYLGDAAPVAAYSGATPLAIAASTVGNPGATPVVDLLNDSWSAGIYDFWNMFLGIMPGSIGETSTLMCLIGAAILVLTGVGSWKIIVAVFAGAYSMGLIFNLVGLNEFMLMPAQYHWVIGGLAFGAVFMATDPVTASQTETGKWIYGFLIGLLTVLIRVFNPAYPEGIMLAILLMNVFAPLIDYYVVQANKKRRLQRATV</sequence>
<keyword evidence="11 16" id="KW-0915">Sodium</keyword>
<keyword evidence="9 16" id="KW-1133">Transmembrane helix</keyword>
<name>A0ABZ0IRK8_9BACT</name>
<evidence type="ECO:0000256" key="15">
    <source>
        <dbReference type="ARBA" id="ARBA00023201"/>
    </source>
</evidence>
<feature type="transmembrane region" description="Helical" evidence="16">
    <location>
        <begin position="283"/>
        <end position="301"/>
    </location>
</feature>
<evidence type="ECO:0000256" key="11">
    <source>
        <dbReference type="ARBA" id="ARBA00023053"/>
    </source>
</evidence>
<dbReference type="PANTHER" id="PTHR30578">
    <property type="entry name" value="ELECTRON TRANSPORT COMPLEX PROTEIN RNFD"/>
    <property type="match status" value="1"/>
</dbReference>
<dbReference type="HAMAP" id="MF_00426">
    <property type="entry name" value="NqrB"/>
    <property type="match status" value="1"/>
</dbReference>
<keyword evidence="8 16" id="KW-1278">Translocase</keyword>
<dbReference type="EC" id="7.2.1.1" evidence="16"/>
<evidence type="ECO:0000313" key="18">
    <source>
        <dbReference type="Proteomes" id="UP001302349"/>
    </source>
</evidence>
<keyword evidence="1 16" id="KW-0813">Transport</keyword>
<keyword evidence="12 16" id="KW-0406">Ion transport</keyword>
<evidence type="ECO:0000256" key="12">
    <source>
        <dbReference type="ARBA" id="ARBA00023065"/>
    </source>
</evidence>
<feature type="modified residue" description="FMN phosphoryl threonine" evidence="16">
    <location>
        <position position="214"/>
    </location>
</feature>
<keyword evidence="5 16" id="KW-0285">Flavoprotein</keyword>
<keyword evidence="7 16" id="KW-0812">Transmembrane</keyword>
<evidence type="ECO:0000313" key="17">
    <source>
        <dbReference type="EMBL" id="WOK07665.1"/>
    </source>
</evidence>
<evidence type="ECO:0000256" key="10">
    <source>
        <dbReference type="ARBA" id="ARBA00023027"/>
    </source>
</evidence>
<evidence type="ECO:0000256" key="5">
    <source>
        <dbReference type="ARBA" id="ARBA00022630"/>
    </source>
</evidence>
<evidence type="ECO:0000256" key="13">
    <source>
        <dbReference type="ARBA" id="ARBA00023075"/>
    </source>
</evidence>
<feature type="transmembrane region" description="Helical" evidence="16">
    <location>
        <begin position="313"/>
        <end position="330"/>
    </location>
</feature>
<dbReference type="InterPro" id="IPR010966">
    <property type="entry name" value="NqrB"/>
</dbReference>
<evidence type="ECO:0000256" key="7">
    <source>
        <dbReference type="ARBA" id="ARBA00022692"/>
    </source>
</evidence>
<dbReference type="PANTHER" id="PTHR30578:SF1">
    <property type="entry name" value="NA(+)-TRANSLOCATING NADH-QUINONE REDUCTASE SUBUNIT B"/>
    <property type="match status" value="1"/>
</dbReference>
<dbReference type="RefSeq" id="WP_317490332.1">
    <property type="nucleotide sequence ID" value="NZ_CP136051.1"/>
</dbReference>
<evidence type="ECO:0000256" key="3">
    <source>
        <dbReference type="ARBA" id="ARBA00022519"/>
    </source>
</evidence>
<keyword evidence="18" id="KW-1185">Reference proteome</keyword>
<keyword evidence="13 16" id="KW-0830">Ubiquinone</keyword>
<evidence type="ECO:0000256" key="8">
    <source>
        <dbReference type="ARBA" id="ARBA00022967"/>
    </source>
</evidence>
<comment type="cofactor">
    <cofactor evidence="16">
        <name>FMN</name>
        <dbReference type="ChEBI" id="CHEBI:58210"/>
    </cofactor>
</comment>
<dbReference type="InterPro" id="IPR004338">
    <property type="entry name" value="NqrB/RnfD"/>
</dbReference>